<dbReference type="InterPro" id="IPR020814">
    <property type="entry name" value="Ribosomal_S6_plastid/chlpt"/>
</dbReference>
<accession>A0A537K391</accession>
<dbReference type="HAMAP" id="MF_00360">
    <property type="entry name" value="Ribosomal_bS6"/>
    <property type="match status" value="1"/>
</dbReference>
<dbReference type="InterPro" id="IPR000529">
    <property type="entry name" value="Ribosomal_bS6"/>
</dbReference>
<feature type="region of interest" description="Disordered" evidence="5">
    <location>
        <begin position="1"/>
        <end position="56"/>
    </location>
</feature>
<feature type="compositionally biased region" description="Low complexity" evidence="5">
    <location>
        <begin position="168"/>
        <end position="185"/>
    </location>
</feature>
<dbReference type="GO" id="GO:0005737">
    <property type="term" value="C:cytoplasm"/>
    <property type="evidence" value="ECO:0007669"/>
    <property type="project" value="UniProtKB-ARBA"/>
</dbReference>
<dbReference type="InterPro" id="IPR035980">
    <property type="entry name" value="Ribosomal_bS6_sf"/>
</dbReference>
<evidence type="ECO:0000256" key="1">
    <source>
        <dbReference type="ARBA" id="ARBA00009512"/>
    </source>
</evidence>
<dbReference type="EMBL" id="VBAK01000114">
    <property type="protein sequence ID" value="TMI90247.1"/>
    <property type="molecule type" value="Genomic_DNA"/>
</dbReference>
<dbReference type="NCBIfam" id="TIGR00166">
    <property type="entry name" value="S6"/>
    <property type="match status" value="1"/>
</dbReference>
<proteinExistence type="inferred from homology"/>
<dbReference type="GO" id="GO:0070181">
    <property type="term" value="F:small ribosomal subunit rRNA binding"/>
    <property type="evidence" value="ECO:0007669"/>
    <property type="project" value="TreeGrafter"/>
</dbReference>
<dbReference type="PANTHER" id="PTHR21011">
    <property type="entry name" value="MITOCHONDRIAL 28S RIBOSOMAL PROTEIN S6"/>
    <property type="match status" value="1"/>
</dbReference>
<sequence>MPCETAPAHGTIGPHIGTEYGSGRSDATESFLPCETPRRLRRAGAGPPRERRREERLPVAVQRKGACRVGTYEIVAVLRPDLDEAGLGAALERITQRITEHGGALKSQERWGKRKLAFPIKKSRDGYYVLLVFALDPDRSAALRQVLGLNEDLLRFAFSTHHPKPVTAAAPAAPAAPATPAAAAPAAPPAASPAGASVTRSTPAAGQTSAPPGGSSHV</sequence>
<dbReference type="Pfam" id="PF01250">
    <property type="entry name" value="Ribosomal_S6"/>
    <property type="match status" value="1"/>
</dbReference>
<dbReference type="Proteomes" id="UP000318509">
    <property type="component" value="Unassembled WGS sequence"/>
</dbReference>
<dbReference type="PANTHER" id="PTHR21011:SF1">
    <property type="entry name" value="SMALL RIBOSOMAL SUBUNIT PROTEIN BS6M"/>
    <property type="match status" value="1"/>
</dbReference>
<dbReference type="AlphaFoldDB" id="A0A537K391"/>
<protein>
    <recommendedName>
        <fullName evidence="3 4">Small ribosomal subunit protein bS6</fullName>
    </recommendedName>
</protein>
<feature type="region of interest" description="Disordered" evidence="5">
    <location>
        <begin position="167"/>
        <end position="218"/>
    </location>
</feature>
<evidence type="ECO:0000313" key="6">
    <source>
        <dbReference type="EMBL" id="TMI90247.1"/>
    </source>
</evidence>
<dbReference type="GO" id="GO:1990904">
    <property type="term" value="C:ribonucleoprotein complex"/>
    <property type="evidence" value="ECO:0007669"/>
    <property type="project" value="UniProtKB-KW"/>
</dbReference>
<keyword evidence="4" id="KW-0699">rRNA-binding</keyword>
<feature type="compositionally biased region" description="Polar residues" evidence="5">
    <location>
        <begin position="198"/>
        <end position="210"/>
    </location>
</feature>
<evidence type="ECO:0000256" key="5">
    <source>
        <dbReference type="SAM" id="MobiDB-lite"/>
    </source>
</evidence>
<comment type="caution">
    <text evidence="6">The sequence shown here is derived from an EMBL/GenBank/DDBJ whole genome shotgun (WGS) entry which is preliminary data.</text>
</comment>
<dbReference type="InterPro" id="IPR014717">
    <property type="entry name" value="Transl_elong_EF1B/ribsomal_bS6"/>
</dbReference>
<comment type="function">
    <text evidence="2 4">Binds together with bS18 to 16S ribosomal RNA.</text>
</comment>
<comment type="similarity">
    <text evidence="1 4">Belongs to the bacterial ribosomal protein bS6 family.</text>
</comment>
<reference evidence="6 7" key="1">
    <citation type="journal article" date="2019" name="Nat. Microbiol.">
        <title>Mediterranean grassland soil C-N compound turnover is dependent on rainfall and depth, and is mediated by genomically divergent microorganisms.</title>
        <authorList>
            <person name="Diamond S."/>
            <person name="Andeer P.F."/>
            <person name="Li Z."/>
            <person name="Crits-Christoph A."/>
            <person name="Burstein D."/>
            <person name="Anantharaman K."/>
            <person name="Lane K.R."/>
            <person name="Thomas B.C."/>
            <person name="Pan C."/>
            <person name="Northen T.R."/>
            <person name="Banfield J.F."/>
        </authorList>
    </citation>
    <scope>NUCLEOTIDE SEQUENCE [LARGE SCALE GENOMIC DNA]</scope>
    <source>
        <strain evidence="6">NP_3</strain>
    </source>
</reference>
<keyword evidence="4" id="KW-0694">RNA-binding</keyword>
<organism evidence="6 7">
    <name type="scientific">Candidatus Segetimicrobium genomatis</name>
    <dbReference type="NCBI Taxonomy" id="2569760"/>
    <lineage>
        <taxon>Bacteria</taxon>
        <taxon>Bacillati</taxon>
        <taxon>Candidatus Sysuimicrobiota</taxon>
        <taxon>Candidatus Sysuimicrobiia</taxon>
        <taxon>Candidatus Sysuimicrobiales</taxon>
        <taxon>Candidatus Segetimicrobiaceae</taxon>
        <taxon>Candidatus Segetimicrobium</taxon>
    </lineage>
</organism>
<dbReference type="GO" id="GO:0005840">
    <property type="term" value="C:ribosome"/>
    <property type="evidence" value="ECO:0007669"/>
    <property type="project" value="UniProtKB-KW"/>
</dbReference>
<evidence type="ECO:0000256" key="2">
    <source>
        <dbReference type="ARBA" id="ARBA00035104"/>
    </source>
</evidence>
<dbReference type="Gene3D" id="3.30.70.60">
    <property type="match status" value="1"/>
</dbReference>
<gene>
    <name evidence="4 6" type="primary">rpsF</name>
    <name evidence="6" type="ORF">E6H00_07430</name>
</gene>
<keyword evidence="4" id="KW-0687">Ribonucleoprotein</keyword>
<evidence type="ECO:0000256" key="3">
    <source>
        <dbReference type="ARBA" id="ARBA00035294"/>
    </source>
</evidence>
<name>A0A537K391_9BACT</name>
<dbReference type="CDD" id="cd00473">
    <property type="entry name" value="bS6"/>
    <property type="match status" value="1"/>
</dbReference>
<dbReference type="GO" id="GO:0003735">
    <property type="term" value="F:structural constituent of ribosome"/>
    <property type="evidence" value="ECO:0007669"/>
    <property type="project" value="InterPro"/>
</dbReference>
<dbReference type="SUPFAM" id="SSF54995">
    <property type="entry name" value="Ribosomal protein S6"/>
    <property type="match status" value="1"/>
</dbReference>
<dbReference type="GO" id="GO:0006412">
    <property type="term" value="P:translation"/>
    <property type="evidence" value="ECO:0007669"/>
    <property type="project" value="UniProtKB-UniRule"/>
</dbReference>
<evidence type="ECO:0000313" key="7">
    <source>
        <dbReference type="Proteomes" id="UP000318509"/>
    </source>
</evidence>
<evidence type="ECO:0000256" key="4">
    <source>
        <dbReference type="HAMAP-Rule" id="MF_00360"/>
    </source>
</evidence>
<keyword evidence="4 6" id="KW-0689">Ribosomal protein</keyword>